<dbReference type="Gene3D" id="3.30.420.10">
    <property type="entry name" value="Ribonuclease H-like superfamily/Ribonuclease H"/>
    <property type="match status" value="1"/>
</dbReference>
<dbReference type="AlphaFoldDB" id="A0AAD2GCS2"/>
<gene>
    <name evidence="2" type="ORF">CYCCA115_LOCUS23457</name>
</gene>
<dbReference type="GO" id="GO:0003676">
    <property type="term" value="F:nucleic acid binding"/>
    <property type="evidence" value="ECO:0007669"/>
    <property type="project" value="InterPro"/>
</dbReference>
<dbReference type="EMBL" id="CAKOGP040002413">
    <property type="protein sequence ID" value="CAJ1968912.1"/>
    <property type="molecule type" value="Genomic_DNA"/>
</dbReference>
<evidence type="ECO:0000313" key="3">
    <source>
        <dbReference type="Proteomes" id="UP001295423"/>
    </source>
</evidence>
<keyword evidence="3" id="KW-1185">Reference proteome</keyword>
<evidence type="ECO:0000313" key="2">
    <source>
        <dbReference type="EMBL" id="CAJ1968912.1"/>
    </source>
</evidence>
<name>A0AAD2GCS2_9STRA</name>
<protein>
    <recommendedName>
        <fullName evidence="1">Tc1-like transposase DDE domain-containing protein</fullName>
    </recommendedName>
</protein>
<comment type="caution">
    <text evidence="2">The sequence shown here is derived from an EMBL/GenBank/DDBJ whole genome shotgun (WGS) entry which is preliminary data.</text>
</comment>
<reference evidence="2" key="1">
    <citation type="submission" date="2023-08" db="EMBL/GenBank/DDBJ databases">
        <authorList>
            <person name="Audoor S."/>
            <person name="Bilcke G."/>
        </authorList>
    </citation>
    <scope>NUCLEOTIDE SEQUENCE</scope>
</reference>
<dbReference type="InterPro" id="IPR036397">
    <property type="entry name" value="RNaseH_sf"/>
</dbReference>
<dbReference type="Proteomes" id="UP001295423">
    <property type="component" value="Unassembled WGS sequence"/>
</dbReference>
<feature type="domain" description="Tc1-like transposase DDE" evidence="1">
    <location>
        <begin position="160"/>
        <end position="237"/>
    </location>
</feature>
<organism evidence="2 3">
    <name type="scientific">Cylindrotheca closterium</name>
    <dbReference type="NCBI Taxonomy" id="2856"/>
    <lineage>
        <taxon>Eukaryota</taxon>
        <taxon>Sar</taxon>
        <taxon>Stramenopiles</taxon>
        <taxon>Ochrophyta</taxon>
        <taxon>Bacillariophyta</taxon>
        <taxon>Bacillariophyceae</taxon>
        <taxon>Bacillariophycidae</taxon>
        <taxon>Bacillariales</taxon>
        <taxon>Bacillariaceae</taxon>
        <taxon>Cylindrotheca</taxon>
    </lineage>
</organism>
<evidence type="ECO:0000259" key="1">
    <source>
        <dbReference type="Pfam" id="PF13358"/>
    </source>
</evidence>
<sequence length="298" mass="34409">MKVGGKKEKPKKRSFGNRTFDDFDKFVLLYLRQTNSKRTLNDYKHSLRFLTGTDCSTQLISACSTKPLNGSIMKTLKVPRDKLTLDNINRFLTYKGITQRIDPCRLKFGDKKHLRGNDLFDAKVRRNPLTGEVELVTVNSDYLFTQHNITGICGIAGQRPFDYYIHDGTNDAATFRDCLLRSIQKDFLVRGDVLVLDSAEIRGYKENYDLEGYLYIKYGILLLFLPTRSPELNPIEQYSCLEIEAGSHLPHKPRMPPRCCTTRCLFNHGERHFWGCLQSISKATLRPLKSQNFRIVKR</sequence>
<dbReference type="InterPro" id="IPR038717">
    <property type="entry name" value="Tc1-like_DDE_dom"/>
</dbReference>
<dbReference type="Pfam" id="PF13358">
    <property type="entry name" value="DDE_3"/>
    <property type="match status" value="1"/>
</dbReference>
<accession>A0AAD2GCS2</accession>
<proteinExistence type="predicted"/>